<dbReference type="InterPro" id="IPR044845">
    <property type="entry name" value="HPAT/SRGT1-like"/>
</dbReference>
<sequence>MYFHWKKQRALDPAGVCTELTGFTRLVANGNGDPDGIEGEIPSYFVKEYDNNDLMRFHGYRVINRPYSVVQFLQTAYWREKVTEEYVYIAETDHILTQPLPNRAKPGSPMAYIFNYMGPNPAHANIIKKMWPEGGSEGYKRVQSIGPSPVVVHKNDLESIAREWKDLSEKLKVNPEADSKLGWVIEMWGYAIAAAKIGLRHQEFSDFQPPEKANAAAFYLINAFNEAMGNISGWRRQPPPGSAQRLIQSVYGRRRLEWFSRHQNGFATEKQTMPLVGQLGATDWICTSADAPRRTESLQLSDAGDVNGLGGTRSRWGTMNDPTLEPACPVYACIFIDGSGQQLDAKVGFATGDKTTPISLTIMSHKDLLKTMWTCTKQ</sequence>
<reference evidence="9" key="1">
    <citation type="journal article" date="2015" name="PLoS Genet.">
        <title>Genome Sequence and Transcriptome Analyses of Chrysochromulina tobin: Metabolic Tools for Enhanced Algal Fitness in the Prominent Order Prymnesiales (Haptophyceae).</title>
        <authorList>
            <person name="Hovde B.T."/>
            <person name="Deodato C.R."/>
            <person name="Hunsperger H.M."/>
            <person name="Ryken S.A."/>
            <person name="Yost W."/>
            <person name="Jha R.K."/>
            <person name="Patterson J."/>
            <person name="Monnat R.J. Jr."/>
            <person name="Barlow S.B."/>
            <person name="Starkenburg S.R."/>
            <person name="Cattolico R.A."/>
        </authorList>
    </citation>
    <scope>NUCLEOTIDE SEQUENCE</scope>
    <source>
        <strain evidence="9">CCMP291</strain>
    </source>
</reference>
<evidence type="ECO:0000256" key="5">
    <source>
        <dbReference type="ARBA" id="ARBA00022989"/>
    </source>
</evidence>
<dbReference type="EMBL" id="JWZX01003256">
    <property type="protein sequence ID" value="KOO22719.1"/>
    <property type="molecule type" value="Genomic_DNA"/>
</dbReference>
<dbReference type="AlphaFoldDB" id="A0A0M0J7Z5"/>
<dbReference type="InterPro" id="IPR056508">
    <property type="entry name" value="HPAT-like"/>
</dbReference>
<dbReference type="Pfam" id="PF23452">
    <property type="entry name" value="HPAT"/>
    <property type="match status" value="1"/>
</dbReference>
<evidence type="ECO:0000313" key="8">
    <source>
        <dbReference type="EMBL" id="KOO22719.1"/>
    </source>
</evidence>
<evidence type="ECO:0000256" key="1">
    <source>
        <dbReference type="ARBA" id="ARBA00004167"/>
    </source>
</evidence>
<keyword evidence="6" id="KW-0472">Membrane</keyword>
<keyword evidence="3" id="KW-0808">Transferase</keyword>
<dbReference type="Proteomes" id="UP000037460">
    <property type="component" value="Unassembled WGS sequence"/>
</dbReference>
<evidence type="ECO:0000256" key="4">
    <source>
        <dbReference type="ARBA" id="ARBA00022692"/>
    </source>
</evidence>
<name>A0A0M0J7Z5_9EUKA</name>
<dbReference type="OrthoDB" id="10259977at2759"/>
<organism evidence="8 9">
    <name type="scientific">Chrysochromulina tobinii</name>
    <dbReference type="NCBI Taxonomy" id="1460289"/>
    <lineage>
        <taxon>Eukaryota</taxon>
        <taxon>Haptista</taxon>
        <taxon>Haptophyta</taxon>
        <taxon>Prymnesiophyceae</taxon>
        <taxon>Prymnesiales</taxon>
        <taxon>Chrysochromulinaceae</taxon>
        <taxon>Chrysochromulina</taxon>
    </lineage>
</organism>
<dbReference type="GO" id="GO:0016757">
    <property type="term" value="F:glycosyltransferase activity"/>
    <property type="evidence" value="ECO:0007669"/>
    <property type="project" value="UniProtKB-KW"/>
</dbReference>
<proteinExistence type="predicted"/>
<dbReference type="PANTHER" id="PTHR31485">
    <property type="entry name" value="PEPTIDYL SERINE ALPHA-GALACTOSYLTRANSFERASE"/>
    <property type="match status" value="1"/>
</dbReference>
<comment type="caution">
    <text evidence="8">The sequence shown here is derived from an EMBL/GenBank/DDBJ whole genome shotgun (WGS) entry which is preliminary data.</text>
</comment>
<dbReference type="GO" id="GO:0016020">
    <property type="term" value="C:membrane"/>
    <property type="evidence" value="ECO:0007669"/>
    <property type="project" value="UniProtKB-SubCell"/>
</dbReference>
<evidence type="ECO:0000313" key="9">
    <source>
        <dbReference type="Proteomes" id="UP000037460"/>
    </source>
</evidence>
<evidence type="ECO:0000256" key="3">
    <source>
        <dbReference type="ARBA" id="ARBA00022679"/>
    </source>
</evidence>
<evidence type="ECO:0000256" key="6">
    <source>
        <dbReference type="ARBA" id="ARBA00023136"/>
    </source>
</evidence>
<keyword evidence="4" id="KW-0812">Transmembrane</keyword>
<gene>
    <name evidence="8" type="ORF">Ctob_008304</name>
</gene>
<keyword evidence="2" id="KW-0328">Glycosyltransferase</keyword>
<keyword evidence="5" id="KW-1133">Transmembrane helix</keyword>
<accession>A0A0M0J7Z5</accession>
<dbReference type="PANTHER" id="PTHR31485:SF7">
    <property type="entry name" value="PEPTIDYL SERINE ALPHA-GALACTOSYLTRANSFERASE"/>
    <property type="match status" value="1"/>
</dbReference>
<feature type="domain" description="Hydroxyproline O-arabinosyltransferase-like" evidence="7">
    <location>
        <begin position="1"/>
        <end position="208"/>
    </location>
</feature>
<protein>
    <recommendedName>
        <fullName evidence="7">Hydroxyproline O-arabinosyltransferase-like domain-containing protein</fullName>
    </recommendedName>
</protein>
<comment type="subcellular location">
    <subcellularLocation>
        <location evidence="1">Membrane</location>
        <topology evidence="1">Single-pass membrane protein</topology>
    </subcellularLocation>
</comment>
<keyword evidence="9" id="KW-1185">Reference proteome</keyword>
<evidence type="ECO:0000256" key="2">
    <source>
        <dbReference type="ARBA" id="ARBA00022676"/>
    </source>
</evidence>
<evidence type="ECO:0000259" key="7">
    <source>
        <dbReference type="Pfam" id="PF23452"/>
    </source>
</evidence>